<gene>
    <name evidence="2" type="ORF">DFH08DRAFT_968201</name>
</gene>
<evidence type="ECO:0000313" key="3">
    <source>
        <dbReference type="Proteomes" id="UP001218218"/>
    </source>
</evidence>
<name>A0AAD7EJC1_9AGAR</name>
<dbReference type="AlphaFoldDB" id="A0AAD7EJC1"/>
<reference evidence="2" key="1">
    <citation type="submission" date="2023-03" db="EMBL/GenBank/DDBJ databases">
        <title>Massive genome expansion in bonnet fungi (Mycena s.s.) driven by repeated elements and novel gene families across ecological guilds.</title>
        <authorList>
            <consortium name="Lawrence Berkeley National Laboratory"/>
            <person name="Harder C.B."/>
            <person name="Miyauchi S."/>
            <person name="Viragh M."/>
            <person name="Kuo A."/>
            <person name="Thoen E."/>
            <person name="Andreopoulos B."/>
            <person name="Lu D."/>
            <person name="Skrede I."/>
            <person name="Drula E."/>
            <person name="Henrissat B."/>
            <person name="Morin E."/>
            <person name="Kohler A."/>
            <person name="Barry K."/>
            <person name="LaButti K."/>
            <person name="Morin E."/>
            <person name="Salamov A."/>
            <person name="Lipzen A."/>
            <person name="Mereny Z."/>
            <person name="Hegedus B."/>
            <person name="Baldrian P."/>
            <person name="Stursova M."/>
            <person name="Weitz H."/>
            <person name="Taylor A."/>
            <person name="Grigoriev I.V."/>
            <person name="Nagy L.G."/>
            <person name="Martin F."/>
            <person name="Kauserud H."/>
        </authorList>
    </citation>
    <scope>NUCLEOTIDE SEQUENCE</scope>
    <source>
        <strain evidence="2">CBHHK002</strain>
    </source>
</reference>
<organism evidence="2 3">
    <name type="scientific">Mycena albidolilacea</name>
    <dbReference type="NCBI Taxonomy" id="1033008"/>
    <lineage>
        <taxon>Eukaryota</taxon>
        <taxon>Fungi</taxon>
        <taxon>Dikarya</taxon>
        <taxon>Basidiomycota</taxon>
        <taxon>Agaricomycotina</taxon>
        <taxon>Agaricomycetes</taxon>
        <taxon>Agaricomycetidae</taxon>
        <taxon>Agaricales</taxon>
        <taxon>Marasmiineae</taxon>
        <taxon>Mycenaceae</taxon>
        <taxon>Mycena</taxon>
    </lineage>
</organism>
<evidence type="ECO:0000313" key="2">
    <source>
        <dbReference type="EMBL" id="KAJ7326293.1"/>
    </source>
</evidence>
<proteinExistence type="predicted"/>
<feature type="compositionally biased region" description="Acidic residues" evidence="1">
    <location>
        <begin position="42"/>
        <end position="62"/>
    </location>
</feature>
<sequence length="347" mass="38431">MVEARFKPMGVDVRSGLGRRVMYEDDGVIRRGDGFGGSRIDLEEEEEEEGREEEEEEEEEEVTPPAQQMTKHYSPNALAHSSISKSASSGVSTRPLPRLISYNADHSCISTPAILQLLFVAHEPQTAITEQAWSKPRLYDEPRVRSMYTKPQTTPDEPKARSVHIGGLQCPSRRRGARTAHNCSADRQRNDDRPVQPCHIYDAFSAPHVLICSRAHTRAAPTSSPAIPRQQLMAPHPAILSHIVLLLYHYRPIGFSTSTAQSAAAQATPITPMRTGLNRTTPQIDTDACTVQRVRILSTAHQQGEVQGGEWTRNVCEVGWNTETCLPCVYDSQSPIARSAFPCSQAL</sequence>
<feature type="region of interest" description="Disordered" evidence="1">
    <location>
        <begin position="28"/>
        <end position="69"/>
    </location>
</feature>
<dbReference type="EMBL" id="JARIHO010000042">
    <property type="protein sequence ID" value="KAJ7326293.1"/>
    <property type="molecule type" value="Genomic_DNA"/>
</dbReference>
<accession>A0AAD7EJC1</accession>
<keyword evidence="3" id="KW-1185">Reference proteome</keyword>
<comment type="caution">
    <text evidence="2">The sequence shown here is derived from an EMBL/GenBank/DDBJ whole genome shotgun (WGS) entry which is preliminary data.</text>
</comment>
<feature type="region of interest" description="Disordered" evidence="1">
    <location>
        <begin position="170"/>
        <end position="191"/>
    </location>
</feature>
<protein>
    <submittedName>
        <fullName evidence="2">Uncharacterized protein</fullName>
    </submittedName>
</protein>
<evidence type="ECO:0000256" key="1">
    <source>
        <dbReference type="SAM" id="MobiDB-lite"/>
    </source>
</evidence>
<dbReference type="Proteomes" id="UP001218218">
    <property type="component" value="Unassembled WGS sequence"/>
</dbReference>